<gene>
    <name evidence="1" type="primary">sle_16940</name>
    <name evidence="2" type="ORF">ACH49_18410</name>
</gene>
<evidence type="ECO:0000313" key="4">
    <source>
        <dbReference type="Proteomes" id="UP000037274"/>
    </source>
</evidence>
<proteinExistence type="predicted"/>
<dbReference type="RefSeq" id="WP_029382498.1">
    <property type="nucleotide sequence ID" value="NZ_AZSD01000098.1"/>
</dbReference>
<dbReference type="AlphaFoldDB" id="A0A0F7VW25"/>
<dbReference type="PATRIC" id="fig|1437453.5.peg.5558"/>
<name>A0A0F7VW25_STRLW</name>
<evidence type="ECO:0000313" key="3">
    <source>
        <dbReference type="Proteomes" id="UP000035016"/>
    </source>
</evidence>
<keyword evidence="4" id="KW-1185">Reference proteome</keyword>
<dbReference type="Proteomes" id="UP000037274">
    <property type="component" value="Unassembled WGS sequence"/>
</dbReference>
<dbReference type="KEGG" id="sle:sle_16940"/>
<accession>A0A0F7VW25</accession>
<protein>
    <submittedName>
        <fullName evidence="1">Uncharacterized protein</fullName>
    </submittedName>
</protein>
<reference evidence="2 4" key="2">
    <citation type="submission" date="2015-06" db="EMBL/GenBank/DDBJ databases">
        <title>Draft genome sequence of Streptomyces leeuwenhoekii C58, which produces the novel lasso peptide, chaxapeptin.</title>
        <authorList>
            <person name="Yi Y."/>
            <person name="Hai D."/>
            <person name="Jaspars M."/>
            <person name="Sheng H."/>
            <person name="Rateb M.E."/>
            <person name="Bull A."/>
            <person name="Goodfellow M."/>
            <person name="Asenjo J.A."/>
            <person name="Ebel R."/>
        </authorList>
    </citation>
    <scope>NUCLEOTIDE SEQUENCE [LARGE SCALE GENOMIC DNA]</scope>
    <source>
        <strain evidence="2 4">C58</strain>
    </source>
</reference>
<sequence length="192" mass="21343">MADGFIRWYREAAATPVFAQQSEIFERCGIVLVHPVRGGAVVLDVEGDAVVMQPEELGHLLALRIASLTMNWWFSADNNVIDQYVYEPLGCEIQTLWLDGLTAEQMDAVEAAVLAATRELPVPTRAVIVDRKGAGDPEDWDSAVLYEGDRLPPFPDRVFARDPLAQQFLRSPDLRHQEGGRGLTLFSPIRPS</sequence>
<evidence type="ECO:0000313" key="2">
    <source>
        <dbReference type="EMBL" id="KMS78003.1"/>
    </source>
</evidence>
<evidence type="ECO:0000313" key="1">
    <source>
        <dbReference type="EMBL" id="CQR61156.1"/>
    </source>
</evidence>
<dbReference type="EMBL" id="LN831790">
    <property type="protein sequence ID" value="CQR61156.1"/>
    <property type="molecule type" value="Genomic_DNA"/>
</dbReference>
<organism evidence="1 3">
    <name type="scientific">Streptomyces leeuwenhoekii</name>
    <dbReference type="NCBI Taxonomy" id="1437453"/>
    <lineage>
        <taxon>Bacteria</taxon>
        <taxon>Bacillati</taxon>
        <taxon>Actinomycetota</taxon>
        <taxon>Actinomycetes</taxon>
        <taxon>Kitasatosporales</taxon>
        <taxon>Streptomycetaceae</taxon>
        <taxon>Streptomyces</taxon>
    </lineage>
</organism>
<reference evidence="1 3" key="1">
    <citation type="submission" date="2015-02" db="EMBL/GenBank/DDBJ databases">
        <authorList>
            <person name="Gomez-Escribano P.J."/>
        </authorList>
    </citation>
    <scope>NUCLEOTIDE SEQUENCE [LARGE SCALE GENOMIC DNA]</scope>
    <source>
        <strain evidence="1">C34</strain>
        <strain evidence="3">C34 (DSM 42122 / NRRL B-24963)</strain>
    </source>
</reference>
<dbReference type="EMBL" id="LFEH01000065">
    <property type="protein sequence ID" value="KMS78003.1"/>
    <property type="molecule type" value="Genomic_DNA"/>
</dbReference>
<dbReference type="Proteomes" id="UP000035016">
    <property type="component" value="Chromosome Chromosome"/>
</dbReference>